<reference evidence="2 3" key="1">
    <citation type="submission" date="2017-05" db="EMBL/GenBank/DDBJ databases">
        <authorList>
            <person name="Song R."/>
            <person name="Chenine A.L."/>
            <person name="Ruprecht R.M."/>
        </authorList>
    </citation>
    <scope>NUCLEOTIDE SEQUENCE [LARGE SCALE GENOMIC DNA]</scope>
    <source>
        <strain evidence="2 3">DSM 26136</strain>
    </source>
</reference>
<evidence type="ECO:0000313" key="2">
    <source>
        <dbReference type="EMBL" id="ARU05465.1"/>
    </source>
</evidence>
<dbReference type="AlphaFoldDB" id="A0A1Y0EP95"/>
<dbReference type="EMBL" id="CP021455">
    <property type="protein sequence ID" value="ARU05465.1"/>
    <property type="molecule type" value="Genomic_DNA"/>
</dbReference>
<dbReference type="OrthoDB" id="5961152at2"/>
<dbReference type="KEGG" id="cser:CCO03_12910"/>
<accession>A0A1Y0EP95</accession>
<dbReference type="RefSeq" id="WP_087281653.1">
    <property type="nucleotide sequence ID" value="NZ_CP021455.1"/>
</dbReference>
<sequence length="246" mass="24561">MVLATAAVLGASAAMAQGIVVPAGDTAAWAIDVDLSCEDVLVQGTLQLQGAHLSRVRTLTIEAGGHLAVSGGAQLDVSLGWHNAGAFTAGDGTVDVDGACSDTTTFTGNNRFQTLQATAAGQTLLWAAGSEQQVAGLLTLQGQTLRGQGGTARLSLLPEGTQAIEAVGVDNVDARGGQHLAPTQHNLIAGGVAPNWFQPAAPGAGVVAPVPLGGPWSLGVLIAGVLATAGRWRQRSRSGAGAPLGR</sequence>
<proteinExistence type="predicted"/>
<evidence type="ECO:0008006" key="4">
    <source>
        <dbReference type="Google" id="ProtNLM"/>
    </source>
</evidence>
<protein>
    <recommendedName>
        <fullName evidence="4">IPTL-CTERM protein sorting domain-containing protein</fullName>
    </recommendedName>
</protein>
<feature type="chain" id="PRO_5013208511" description="IPTL-CTERM protein sorting domain-containing protein" evidence="1">
    <location>
        <begin position="17"/>
        <end position="246"/>
    </location>
</feature>
<name>A0A1Y0EP95_9BURK</name>
<keyword evidence="3" id="KW-1185">Reference proteome</keyword>
<organism evidence="2 3">
    <name type="scientific">Comamonas serinivorans</name>
    <dbReference type="NCBI Taxonomy" id="1082851"/>
    <lineage>
        <taxon>Bacteria</taxon>
        <taxon>Pseudomonadati</taxon>
        <taxon>Pseudomonadota</taxon>
        <taxon>Betaproteobacteria</taxon>
        <taxon>Burkholderiales</taxon>
        <taxon>Comamonadaceae</taxon>
        <taxon>Comamonas</taxon>
    </lineage>
</organism>
<evidence type="ECO:0000313" key="3">
    <source>
        <dbReference type="Proteomes" id="UP000196138"/>
    </source>
</evidence>
<gene>
    <name evidence="2" type="ORF">CCO03_12910</name>
</gene>
<keyword evidence="1" id="KW-0732">Signal</keyword>
<dbReference type="Proteomes" id="UP000196138">
    <property type="component" value="Chromosome"/>
</dbReference>
<evidence type="ECO:0000256" key="1">
    <source>
        <dbReference type="SAM" id="SignalP"/>
    </source>
</evidence>
<feature type="signal peptide" evidence="1">
    <location>
        <begin position="1"/>
        <end position="16"/>
    </location>
</feature>